<dbReference type="EMBL" id="JACEIK010000858">
    <property type="protein sequence ID" value="MCD7463056.1"/>
    <property type="molecule type" value="Genomic_DNA"/>
</dbReference>
<protein>
    <submittedName>
        <fullName evidence="1">Uncharacterized protein</fullName>
    </submittedName>
</protein>
<organism evidence="1 2">
    <name type="scientific">Datura stramonium</name>
    <name type="common">Jimsonweed</name>
    <name type="synonym">Common thornapple</name>
    <dbReference type="NCBI Taxonomy" id="4076"/>
    <lineage>
        <taxon>Eukaryota</taxon>
        <taxon>Viridiplantae</taxon>
        <taxon>Streptophyta</taxon>
        <taxon>Embryophyta</taxon>
        <taxon>Tracheophyta</taxon>
        <taxon>Spermatophyta</taxon>
        <taxon>Magnoliopsida</taxon>
        <taxon>eudicotyledons</taxon>
        <taxon>Gunneridae</taxon>
        <taxon>Pentapetalae</taxon>
        <taxon>asterids</taxon>
        <taxon>lamiids</taxon>
        <taxon>Solanales</taxon>
        <taxon>Solanaceae</taxon>
        <taxon>Solanoideae</taxon>
        <taxon>Datureae</taxon>
        <taxon>Datura</taxon>
    </lineage>
</organism>
<dbReference type="Proteomes" id="UP000823775">
    <property type="component" value="Unassembled WGS sequence"/>
</dbReference>
<comment type="caution">
    <text evidence="1">The sequence shown here is derived from an EMBL/GenBank/DDBJ whole genome shotgun (WGS) entry which is preliminary data.</text>
</comment>
<name>A0ABS8SW35_DATST</name>
<accession>A0ABS8SW35</accession>
<proteinExistence type="predicted"/>
<evidence type="ECO:0000313" key="1">
    <source>
        <dbReference type="EMBL" id="MCD7463056.1"/>
    </source>
</evidence>
<gene>
    <name evidence="1" type="ORF">HAX54_049873</name>
</gene>
<sequence>MWAVIRIYTVLINKFLKRSPSQASLLLQKQLKDHCKHPVDGFSAEQTNTLHRCIGVEVQQHTSIVNPRNWI</sequence>
<reference evidence="1 2" key="1">
    <citation type="journal article" date="2021" name="BMC Genomics">
        <title>Datura genome reveals duplications of psychoactive alkaloid biosynthetic genes and high mutation rate following tissue culture.</title>
        <authorList>
            <person name="Rajewski A."/>
            <person name="Carter-House D."/>
            <person name="Stajich J."/>
            <person name="Litt A."/>
        </authorList>
    </citation>
    <scope>NUCLEOTIDE SEQUENCE [LARGE SCALE GENOMIC DNA]</scope>
    <source>
        <strain evidence="1">AR-01</strain>
    </source>
</reference>
<evidence type="ECO:0000313" key="2">
    <source>
        <dbReference type="Proteomes" id="UP000823775"/>
    </source>
</evidence>
<keyword evidence="2" id="KW-1185">Reference proteome</keyword>